<name>A0ACA9QDQ2_9GLOM</name>
<organism evidence="1 2">
    <name type="scientific">Racocetra persica</name>
    <dbReference type="NCBI Taxonomy" id="160502"/>
    <lineage>
        <taxon>Eukaryota</taxon>
        <taxon>Fungi</taxon>
        <taxon>Fungi incertae sedis</taxon>
        <taxon>Mucoromycota</taxon>
        <taxon>Glomeromycotina</taxon>
        <taxon>Glomeromycetes</taxon>
        <taxon>Diversisporales</taxon>
        <taxon>Gigasporaceae</taxon>
        <taxon>Racocetra</taxon>
    </lineage>
</organism>
<keyword evidence="2" id="KW-1185">Reference proteome</keyword>
<proteinExistence type="predicted"/>
<feature type="non-terminal residue" evidence="1">
    <location>
        <position position="227"/>
    </location>
</feature>
<evidence type="ECO:0000313" key="1">
    <source>
        <dbReference type="EMBL" id="CAG8747462.1"/>
    </source>
</evidence>
<protein>
    <submittedName>
        <fullName evidence="1">4660_t:CDS:1</fullName>
    </submittedName>
</protein>
<accession>A0ACA9QDQ2</accession>
<comment type="caution">
    <text evidence="1">The sequence shown here is derived from an EMBL/GenBank/DDBJ whole genome shotgun (WGS) entry which is preliminary data.</text>
</comment>
<dbReference type="Proteomes" id="UP000789920">
    <property type="component" value="Unassembled WGS sequence"/>
</dbReference>
<reference evidence="1" key="1">
    <citation type="submission" date="2021-06" db="EMBL/GenBank/DDBJ databases">
        <authorList>
            <person name="Kallberg Y."/>
            <person name="Tangrot J."/>
            <person name="Rosling A."/>
        </authorList>
    </citation>
    <scope>NUCLEOTIDE SEQUENCE</scope>
    <source>
        <strain evidence="1">MA461A</strain>
    </source>
</reference>
<sequence length="227" mass="25909">MPHTKVIPELYHAILWKYKAEGNANIVLIFVGKNERFFGTVLRLKKAIISNQDTGIKNANSFENGFTNSYASSVIGPLLGDEYISKSILLEVPQTFLKALSEAIRPMRPSDRICKDIDFNQLYGILTPDHTRFVSDANLTLSIELKPKWAFLPSSPLINSKNSEKFQSCRFYEIRLKCAIEGLLLSPNNNLKLFIQGMQIHIGQEDWSPQLYEFFNFNQSSTDLKKK</sequence>
<gene>
    <name evidence="1" type="ORF">RPERSI_LOCUS13818</name>
</gene>
<dbReference type="EMBL" id="CAJVQC010031079">
    <property type="protein sequence ID" value="CAG8747462.1"/>
    <property type="molecule type" value="Genomic_DNA"/>
</dbReference>
<evidence type="ECO:0000313" key="2">
    <source>
        <dbReference type="Proteomes" id="UP000789920"/>
    </source>
</evidence>